<name>A0AAD6SJE4_9AGAR</name>
<reference evidence="1" key="1">
    <citation type="submission" date="2023-03" db="EMBL/GenBank/DDBJ databases">
        <title>Massive genome expansion in bonnet fungi (Mycena s.s.) driven by repeated elements and novel gene families across ecological guilds.</title>
        <authorList>
            <consortium name="Lawrence Berkeley National Laboratory"/>
            <person name="Harder C.B."/>
            <person name="Miyauchi S."/>
            <person name="Viragh M."/>
            <person name="Kuo A."/>
            <person name="Thoen E."/>
            <person name="Andreopoulos B."/>
            <person name="Lu D."/>
            <person name="Skrede I."/>
            <person name="Drula E."/>
            <person name="Henrissat B."/>
            <person name="Morin E."/>
            <person name="Kohler A."/>
            <person name="Barry K."/>
            <person name="LaButti K."/>
            <person name="Morin E."/>
            <person name="Salamov A."/>
            <person name="Lipzen A."/>
            <person name="Mereny Z."/>
            <person name="Hegedus B."/>
            <person name="Baldrian P."/>
            <person name="Stursova M."/>
            <person name="Weitz H."/>
            <person name="Taylor A."/>
            <person name="Grigoriev I.V."/>
            <person name="Nagy L.G."/>
            <person name="Martin F."/>
            <person name="Kauserud H."/>
        </authorList>
    </citation>
    <scope>NUCLEOTIDE SEQUENCE</scope>
    <source>
        <strain evidence="1">CBHHK200</strain>
    </source>
</reference>
<organism evidence="1 2">
    <name type="scientific">Mycena alexandri</name>
    <dbReference type="NCBI Taxonomy" id="1745969"/>
    <lineage>
        <taxon>Eukaryota</taxon>
        <taxon>Fungi</taxon>
        <taxon>Dikarya</taxon>
        <taxon>Basidiomycota</taxon>
        <taxon>Agaricomycotina</taxon>
        <taxon>Agaricomycetes</taxon>
        <taxon>Agaricomycetidae</taxon>
        <taxon>Agaricales</taxon>
        <taxon>Marasmiineae</taxon>
        <taxon>Mycenaceae</taxon>
        <taxon>Mycena</taxon>
    </lineage>
</organism>
<accession>A0AAD6SJE4</accession>
<protein>
    <submittedName>
        <fullName evidence="1">Uncharacterized protein</fullName>
    </submittedName>
</protein>
<evidence type="ECO:0000313" key="1">
    <source>
        <dbReference type="EMBL" id="KAJ7028515.1"/>
    </source>
</evidence>
<sequence length="155" mass="17330">MLQRLRDKAISVYSQFSGHNITPPPTADKAAESELEIFAGYTRVVAKKVLQHGIHRAETPPQTESRFSSPPLRWNDGLEDMQRAFDPSIVQYFNDATPFADVPPLAEPQASAFDAGLFFAFPPSAMADVYAGSAYEQPPQIQDQMLEWPEYLRAI</sequence>
<dbReference type="EMBL" id="JARJCM010000111">
    <property type="protein sequence ID" value="KAJ7028515.1"/>
    <property type="molecule type" value="Genomic_DNA"/>
</dbReference>
<gene>
    <name evidence="1" type="ORF">C8F04DRAFT_1118945</name>
</gene>
<evidence type="ECO:0000313" key="2">
    <source>
        <dbReference type="Proteomes" id="UP001218188"/>
    </source>
</evidence>
<proteinExistence type="predicted"/>
<dbReference type="AlphaFoldDB" id="A0AAD6SJE4"/>
<keyword evidence="2" id="KW-1185">Reference proteome</keyword>
<dbReference type="Proteomes" id="UP001218188">
    <property type="component" value="Unassembled WGS sequence"/>
</dbReference>
<comment type="caution">
    <text evidence="1">The sequence shown here is derived from an EMBL/GenBank/DDBJ whole genome shotgun (WGS) entry which is preliminary data.</text>
</comment>